<dbReference type="Proteomes" id="UP000195137">
    <property type="component" value="Unassembled WGS sequence"/>
</dbReference>
<keyword evidence="1" id="KW-0472">Membrane</keyword>
<evidence type="ECO:0000313" key="3">
    <source>
        <dbReference type="EMBL" id="OUJ18530.1"/>
    </source>
</evidence>
<name>A0A1Y3GBB0_9EURY</name>
<dbReference type="PANTHER" id="PTHR43143:SF1">
    <property type="entry name" value="SERINE_THREONINE-PROTEIN PHOSPHATASE CPPED1"/>
    <property type="match status" value="1"/>
</dbReference>
<dbReference type="SUPFAM" id="SSF56300">
    <property type="entry name" value="Metallo-dependent phosphatases"/>
    <property type="match status" value="1"/>
</dbReference>
<accession>A0A1Y3GBB0</accession>
<evidence type="ECO:0000256" key="1">
    <source>
        <dbReference type="SAM" id="Phobius"/>
    </source>
</evidence>
<reference evidence="3 4" key="1">
    <citation type="submission" date="2016-12" db="EMBL/GenBank/DDBJ databases">
        <title>Discovery of methanogenic haloarchaea.</title>
        <authorList>
            <person name="Sorokin D.Y."/>
            <person name="Makarova K.S."/>
            <person name="Abbas B."/>
            <person name="Ferrer M."/>
            <person name="Golyshin P.N."/>
        </authorList>
    </citation>
    <scope>NUCLEOTIDE SEQUENCE [LARGE SCALE GENOMIC DNA]</scope>
    <source>
        <strain evidence="3">AMET1</strain>
    </source>
</reference>
<feature type="transmembrane region" description="Helical" evidence="1">
    <location>
        <begin position="307"/>
        <end position="327"/>
    </location>
</feature>
<dbReference type="GO" id="GO:0016787">
    <property type="term" value="F:hydrolase activity"/>
    <property type="evidence" value="ECO:0007669"/>
    <property type="project" value="InterPro"/>
</dbReference>
<dbReference type="EMBL" id="MRZU01000004">
    <property type="protein sequence ID" value="OUJ18530.1"/>
    <property type="molecule type" value="Genomic_DNA"/>
</dbReference>
<keyword evidence="4" id="KW-1185">Reference proteome</keyword>
<dbReference type="Pfam" id="PF00149">
    <property type="entry name" value="Metallophos"/>
    <property type="match status" value="1"/>
</dbReference>
<dbReference type="InterPro" id="IPR004843">
    <property type="entry name" value="Calcineurin-like_PHP"/>
</dbReference>
<evidence type="ECO:0000313" key="4">
    <source>
        <dbReference type="Proteomes" id="UP000195137"/>
    </source>
</evidence>
<keyword evidence="1" id="KW-0812">Transmembrane</keyword>
<dbReference type="InterPro" id="IPR029052">
    <property type="entry name" value="Metallo-depent_PP-like"/>
</dbReference>
<dbReference type="AlphaFoldDB" id="A0A1Y3GBB0"/>
<evidence type="ECO:0000259" key="2">
    <source>
        <dbReference type="Pfam" id="PF00149"/>
    </source>
</evidence>
<dbReference type="Gene3D" id="3.60.21.10">
    <property type="match status" value="1"/>
</dbReference>
<protein>
    <submittedName>
        <fullName evidence="3">3'5'-cyclic AMP phosphodiesterase CpdA</fullName>
    </submittedName>
</protein>
<feature type="domain" description="Calcineurin-like phosphoesterase" evidence="2">
    <location>
        <begin position="70"/>
        <end position="236"/>
    </location>
</feature>
<keyword evidence="1" id="KW-1133">Transmembrane helix</keyword>
<organism evidence="3 4">
    <name type="scientific">Methanonatronarchaeum thermophilum</name>
    <dbReference type="NCBI Taxonomy" id="1927129"/>
    <lineage>
        <taxon>Archaea</taxon>
        <taxon>Methanobacteriati</taxon>
        <taxon>Methanobacteriota</taxon>
        <taxon>Methanonatronarchaeia</taxon>
        <taxon>Methanonatronarchaeales</taxon>
        <taxon>Methanonatronarchaeaceae</taxon>
        <taxon>Methanonatronarchaeum</taxon>
    </lineage>
</organism>
<proteinExistence type="predicted"/>
<comment type="caution">
    <text evidence="3">The sequence shown here is derived from an EMBL/GenBank/DDBJ whole genome shotgun (WGS) entry which is preliminary data.</text>
</comment>
<gene>
    <name evidence="3" type="ORF">AMET1_1449</name>
</gene>
<dbReference type="InterPro" id="IPR051918">
    <property type="entry name" value="STPP_CPPED1"/>
</dbReference>
<dbReference type="RefSeq" id="WP_161490827.1">
    <property type="nucleotide sequence ID" value="NZ_MRZU01000004.1"/>
</dbReference>
<sequence>MNIKNGFIGLFGLLCLFGFLFGGVQVGYGLVDDFNDNASVDDIEDYRLSFEVSLMDELSENQIGTEISWWIAADTHLGHTNYQGELQTAVEDINTVPTDYAVILGDLVHDGSSYVAEFDETMNKLDHNWSYILGNHDFDSETNEPVKEVNYFSEIVNGVQVIGISDEDGDQKDKTVVGPEQDQWLRETLEENSSKPTIIMSHHCPIDREVTSFEDWLGEEIDEYNVVLWISGHAHKWDYQEDIDGFDFDRLKITSIYHWGWGGAQEEQSIILSFEGVDENTSMVHVDFRDHNTGEWLHIDDLNPPNLPFVIAMIIAITSIPIAILTLHARSNR</sequence>
<dbReference type="PANTHER" id="PTHR43143">
    <property type="entry name" value="METALLOPHOSPHOESTERASE, CALCINEURIN SUPERFAMILY"/>
    <property type="match status" value="1"/>
</dbReference>